<gene>
    <name evidence="10" type="ORF">HUE57_02695</name>
</gene>
<evidence type="ECO:0000256" key="4">
    <source>
        <dbReference type="ARBA" id="ARBA00022741"/>
    </source>
</evidence>
<protein>
    <submittedName>
        <fullName evidence="10">PAS domain S-box protein</fullName>
    </submittedName>
</protein>
<dbReference type="NCBIfam" id="TIGR00229">
    <property type="entry name" value="sensory_box"/>
    <property type="match status" value="1"/>
</dbReference>
<dbReference type="AlphaFoldDB" id="A0A6N0HSU5"/>
<keyword evidence="5" id="KW-0418">Kinase</keyword>
<dbReference type="Pfam" id="PF00989">
    <property type="entry name" value="PAS"/>
    <property type="match status" value="1"/>
</dbReference>
<feature type="transmembrane region" description="Helical" evidence="8">
    <location>
        <begin position="12"/>
        <end position="36"/>
    </location>
</feature>
<dbReference type="GO" id="GO:0016020">
    <property type="term" value="C:membrane"/>
    <property type="evidence" value="ECO:0007669"/>
    <property type="project" value="UniProtKB-SubCell"/>
</dbReference>
<dbReference type="Pfam" id="PF21623">
    <property type="entry name" value="HK_sensor_dom_bact"/>
    <property type="match status" value="1"/>
</dbReference>
<accession>A0A6N0HSU5</accession>
<dbReference type="Gene3D" id="3.30.450.20">
    <property type="entry name" value="PAS domain"/>
    <property type="match status" value="3"/>
</dbReference>
<evidence type="ECO:0000313" key="11">
    <source>
        <dbReference type="Proteomes" id="UP000509658"/>
    </source>
</evidence>
<name>A0A6N0HSU5_9GAMM</name>
<feature type="transmembrane region" description="Helical" evidence="8">
    <location>
        <begin position="334"/>
        <end position="358"/>
    </location>
</feature>
<evidence type="ECO:0000256" key="8">
    <source>
        <dbReference type="SAM" id="Phobius"/>
    </source>
</evidence>
<dbReference type="PROSITE" id="PS50112">
    <property type="entry name" value="PAS"/>
    <property type="match status" value="1"/>
</dbReference>
<dbReference type="SUPFAM" id="SSF55785">
    <property type="entry name" value="PYP-like sensor domain (PAS domain)"/>
    <property type="match status" value="1"/>
</dbReference>
<keyword evidence="7" id="KW-0902">Two-component regulatory system</keyword>
<dbReference type="InterPro" id="IPR048760">
    <property type="entry name" value="VP0354-like_sensor_dom"/>
</dbReference>
<evidence type="ECO:0000256" key="6">
    <source>
        <dbReference type="ARBA" id="ARBA00022840"/>
    </source>
</evidence>
<keyword evidence="8" id="KW-1133">Transmembrane helix</keyword>
<proteinExistence type="predicted"/>
<dbReference type="CDD" id="cd00130">
    <property type="entry name" value="PAS"/>
    <property type="match status" value="1"/>
</dbReference>
<feature type="domain" description="PAS" evidence="9">
    <location>
        <begin position="366"/>
        <end position="411"/>
    </location>
</feature>
<keyword evidence="6" id="KW-0067">ATP-binding</keyword>
<dbReference type="EMBL" id="CP054491">
    <property type="protein sequence ID" value="QKQ25317.1"/>
    <property type="molecule type" value="Genomic_DNA"/>
</dbReference>
<keyword evidence="11" id="KW-1185">Reference proteome</keyword>
<keyword evidence="8" id="KW-0812">Transmembrane</keyword>
<evidence type="ECO:0000256" key="7">
    <source>
        <dbReference type="ARBA" id="ARBA00023012"/>
    </source>
</evidence>
<keyword evidence="2" id="KW-0597">Phosphoprotein</keyword>
<evidence type="ECO:0000256" key="2">
    <source>
        <dbReference type="ARBA" id="ARBA00022553"/>
    </source>
</evidence>
<dbReference type="KEGG" id="rev:HUE57_02695"/>
<dbReference type="InterPro" id="IPR013767">
    <property type="entry name" value="PAS_fold"/>
</dbReference>
<dbReference type="InterPro" id="IPR000014">
    <property type="entry name" value="PAS"/>
</dbReference>
<dbReference type="InterPro" id="IPR035965">
    <property type="entry name" value="PAS-like_dom_sf"/>
</dbReference>
<dbReference type="GO" id="GO:0000160">
    <property type="term" value="P:phosphorelay signal transduction system"/>
    <property type="evidence" value="ECO:0007669"/>
    <property type="project" value="UniProtKB-KW"/>
</dbReference>
<organism evidence="10 11">
    <name type="scientific">Candidatus Reidiella endopervernicosa</name>
    <dbReference type="NCBI Taxonomy" id="2738883"/>
    <lineage>
        <taxon>Bacteria</taxon>
        <taxon>Pseudomonadati</taxon>
        <taxon>Pseudomonadota</taxon>
        <taxon>Gammaproteobacteria</taxon>
        <taxon>Candidatus Reidiella</taxon>
    </lineage>
</organism>
<dbReference type="Proteomes" id="UP000509658">
    <property type="component" value="Chromosome"/>
</dbReference>
<evidence type="ECO:0000256" key="1">
    <source>
        <dbReference type="ARBA" id="ARBA00004370"/>
    </source>
</evidence>
<evidence type="ECO:0000256" key="3">
    <source>
        <dbReference type="ARBA" id="ARBA00022679"/>
    </source>
</evidence>
<dbReference type="SMART" id="SM00091">
    <property type="entry name" value="PAS"/>
    <property type="match status" value="1"/>
</dbReference>
<sequence>MEFSKHPFRVVLPYFLKIFWPLLVALIGAFVAYYVVDLRHELKLIKSGEAMQVRLATNSLQRDIEGIIPDLEYIAGSRTLQAYIASEDQWGRSRVVGELERFAQDMRRYDQIRWLDRNGREQLRIEYRGGRAKAVAEGALQDKSGRYYFRESIKLAPGEIYVSSLDLNVEQGVIEEPHRPIIRFATPTSDSRGKVNGVLVFNYLAERLIDNFARIKSSEVNHLALLNAEGFWLYNSQHKHEWSFMFGGEENFANRFAAEWSRMRESSQGQVESNEGLFSFNTIHVADYALRVGLPERYQQVHHDDEHHLVDKWFVVSHYPKEAIALLYNEHTGLYLLTFVLAFSVIATGGWYVALLNLDKDQIMNRLQLHARVMESATNGVVITDPELRIIDLNEAFSTITGYSRREIMGKEPSLLASGRHDKDFYKGMWDAIEHKG</sequence>
<reference evidence="10 11" key="1">
    <citation type="submission" date="2020-05" db="EMBL/GenBank/DDBJ databases">
        <title>Horizontal transmission and recombination maintain forever young bacterial symbiont genomes.</title>
        <authorList>
            <person name="Russell S.L."/>
            <person name="Pepper-Tunick E."/>
            <person name="Svedberg J."/>
            <person name="Byrne A."/>
            <person name="Ruelas Castillo J."/>
            <person name="Vollmers C."/>
            <person name="Beinart R.A."/>
            <person name="Corbett-Detig R."/>
        </authorList>
    </citation>
    <scope>NUCLEOTIDE SEQUENCE [LARGE SCALE GENOMIC DNA]</scope>
    <source>
        <strain evidence="10">Santa_Monica_outfall</strain>
    </source>
</reference>
<dbReference type="SUPFAM" id="SSF103190">
    <property type="entry name" value="Sensory domain-like"/>
    <property type="match status" value="2"/>
</dbReference>
<evidence type="ECO:0000313" key="10">
    <source>
        <dbReference type="EMBL" id="QKQ25317.1"/>
    </source>
</evidence>
<keyword evidence="8" id="KW-0472">Membrane</keyword>
<dbReference type="InterPro" id="IPR029151">
    <property type="entry name" value="Sensor-like_sf"/>
</dbReference>
<dbReference type="RefSeq" id="WP_078484268.1">
    <property type="nucleotide sequence ID" value="NZ_CP054491.1"/>
</dbReference>
<keyword evidence="3" id="KW-0808">Transferase</keyword>
<dbReference type="GO" id="GO:0016301">
    <property type="term" value="F:kinase activity"/>
    <property type="evidence" value="ECO:0007669"/>
    <property type="project" value="UniProtKB-KW"/>
</dbReference>
<evidence type="ECO:0000256" key="5">
    <source>
        <dbReference type="ARBA" id="ARBA00022777"/>
    </source>
</evidence>
<dbReference type="GO" id="GO:0005524">
    <property type="term" value="F:ATP binding"/>
    <property type="evidence" value="ECO:0007669"/>
    <property type="project" value="UniProtKB-KW"/>
</dbReference>
<evidence type="ECO:0000259" key="9">
    <source>
        <dbReference type="PROSITE" id="PS50112"/>
    </source>
</evidence>
<comment type="subcellular location">
    <subcellularLocation>
        <location evidence="1">Membrane</location>
    </subcellularLocation>
</comment>
<keyword evidence="4" id="KW-0547">Nucleotide-binding</keyword>
<dbReference type="GO" id="GO:0006355">
    <property type="term" value="P:regulation of DNA-templated transcription"/>
    <property type="evidence" value="ECO:0007669"/>
    <property type="project" value="InterPro"/>
</dbReference>